<evidence type="ECO:0000313" key="1">
    <source>
        <dbReference type="EMBL" id="VDM40143.1"/>
    </source>
</evidence>
<keyword evidence="2" id="KW-1185">Reference proteome</keyword>
<reference evidence="1 2" key="2">
    <citation type="submission" date="2018-11" db="EMBL/GenBank/DDBJ databases">
        <authorList>
            <consortium name="Pathogen Informatics"/>
        </authorList>
    </citation>
    <scope>NUCLEOTIDE SEQUENCE [LARGE SCALE GENOMIC DNA]</scope>
</reference>
<proteinExistence type="predicted"/>
<dbReference type="EMBL" id="UYWY01020006">
    <property type="protein sequence ID" value="VDM40143.1"/>
    <property type="molecule type" value="Genomic_DNA"/>
</dbReference>
<protein>
    <submittedName>
        <fullName evidence="3">ACAS_N domain-containing protein</fullName>
    </submittedName>
</protein>
<organism evidence="2 3">
    <name type="scientific">Toxocara canis</name>
    <name type="common">Canine roundworm</name>
    <dbReference type="NCBI Taxonomy" id="6265"/>
    <lineage>
        <taxon>Eukaryota</taxon>
        <taxon>Metazoa</taxon>
        <taxon>Ecdysozoa</taxon>
        <taxon>Nematoda</taxon>
        <taxon>Chromadorea</taxon>
        <taxon>Rhabditida</taxon>
        <taxon>Spirurina</taxon>
        <taxon>Ascaridomorpha</taxon>
        <taxon>Ascaridoidea</taxon>
        <taxon>Toxocaridae</taxon>
        <taxon>Toxocara</taxon>
    </lineage>
</organism>
<gene>
    <name evidence="1" type="ORF">TCNE_LOCUS8822</name>
</gene>
<evidence type="ECO:0000313" key="2">
    <source>
        <dbReference type="Proteomes" id="UP000050794"/>
    </source>
</evidence>
<dbReference type="WBParaSite" id="TCNE_0000882201-mRNA-1">
    <property type="protein sequence ID" value="TCNE_0000882201-mRNA-1"/>
    <property type="gene ID" value="TCNE_0000882201"/>
</dbReference>
<accession>A0A183UK02</accession>
<name>A0A183UK02_TOXCA</name>
<sequence>MILPRTVLVYCALKIQDWAVSRNNAYEVATEGNLPPIEHHAFKTADFGTFCDKLHSQTWNDGTADPWNIWEKK</sequence>
<dbReference type="AlphaFoldDB" id="A0A183UK02"/>
<reference evidence="3" key="1">
    <citation type="submission" date="2016-06" db="UniProtKB">
        <authorList>
            <consortium name="WormBaseParasite"/>
        </authorList>
    </citation>
    <scope>IDENTIFICATION</scope>
</reference>
<dbReference type="Proteomes" id="UP000050794">
    <property type="component" value="Unassembled WGS sequence"/>
</dbReference>
<evidence type="ECO:0000313" key="3">
    <source>
        <dbReference type="WBParaSite" id="TCNE_0000882201-mRNA-1"/>
    </source>
</evidence>